<reference evidence="2" key="2">
    <citation type="submission" date="2020-09" db="EMBL/GenBank/DDBJ databases">
        <authorList>
            <person name="Sun Q."/>
            <person name="Zhou Y."/>
        </authorList>
    </citation>
    <scope>NUCLEOTIDE SEQUENCE</scope>
    <source>
        <strain evidence="2">CGMCC 1.12754</strain>
    </source>
</reference>
<keyword evidence="1" id="KW-0812">Transmembrane</keyword>
<evidence type="ECO:0008006" key="4">
    <source>
        <dbReference type="Google" id="ProtNLM"/>
    </source>
</evidence>
<dbReference type="RefSeq" id="WP_188456283.1">
    <property type="nucleotide sequence ID" value="NZ_BMFR01000016.1"/>
</dbReference>
<evidence type="ECO:0000256" key="1">
    <source>
        <dbReference type="SAM" id="Phobius"/>
    </source>
</evidence>
<feature type="transmembrane region" description="Helical" evidence="1">
    <location>
        <begin position="33"/>
        <end position="55"/>
    </location>
</feature>
<sequence length="142" mass="16495">MNFFMTNVPNFIKREMEKLQEVIAPLMKKVSKFTMWSFPLIAISIINLFFLLFVVPGERSLVALVIYAAIGAIGMALFKEAKAHKKEIRKISNDYIIERIQKSDIASEHRKNEYITLVKSQPVKAVYHFVSFLEEENRIVQN</sequence>
<keyword evidence="1" id="KW-1133">Transmembrane helix</keyword>
<proteinExistence type="predicted"/>
<name>A0A917HM63_9BACI</name>
<keyword evidence="1" id="KW-0472">Membrane</keyword>
<dbReference type="InterPro" id="IPR020205">
    <property type="entry name" value="Uncharacterised_YwnF_TM"/>
</dbReference>
<gene>
    <name evidence="2" type="ORF">GCM10011398_30990</name>
</gene>
<dbReference type="AlphaFoldDB" id="A0A917HM63"/>
<accession>A0A917HM63</accession>
<dbReference type="EMBL" id="BMFR01000016">
    <property type="protein sequence ID" value="GGG83211.1"/>
    <property type="molecule type" value="Genomic_DNA"/>
</dbReference>
<keyword evidence="3" id="KW-1185">Reference proteome</keyword>
<protein>
    <recommendedName>
        <fullName evidence="4">YwnF</fullName>
    </recommendedName>
</protein>
<feature type="transmembrane region" description="Helical" evidence="1">
    <location>
        <begin position="61"/>
        <end position="78"/>
    </location>
</feature>
<organism evidence="2 3">
    <name type="scientific">Virgibacillus oceani</name>
    <dbReference type="NCBI Taxonomy" id="1479511"/>
    <lineage>
        <taxon>Bacteria</taxon>
        <taxon>Bacillati</taxon>
        <taxon>Bacillota</taxon>
        <taxon>Bacilli</taxon>
        <taxon>Bacillales</taxon>
        <taxon>Bacillaceae</taxon>
        <taxon>Virgibacillus</taxon>
    </lineage>
</organism>
<evidence type="ECO:0000313" key="2">
    <source>
        <dbReference type="EMBL" id="GGG83211.1"/>
    </source>
</evidence>
<evidence type="ECO:0000313" key="3">
    <source>
        <dbReference type="Proteomes" id="UP000622860"/>
    </source>
</evidence>
<dbReference type="Pfam" id="PF17370">
    <property type="entry name" value="DUF5392"/>
    <property type="match status" value="1"/>
</dbReference>
<reference evidence="2" key="1">
    <citation type="journal article" date="2014" name="Int. J. Syst. Evol. Microbiol.">
        <title>Complete genome sequence of Corynebacterium casei LMG S-19264T (=DSM 44701T), isolated from a smear-ripened cheese.</title>
        <authorList>
            <consortium name="US DOE Joint Genome Institute (JGI-PGF)"/>
            <person name="Walter F."/>
            <person name="Albersmeier A."/>
            <person name="Kalinowski J."/>
            <person name="Ruckert C."/>
        </authorList>
    </citation>
    <scope>NUCLEOTIDE SEQUENCE</scope>
    <source>
        <strain evidence="2">CGMCC 1.12754</strain>
    </source>
</reference>
<dbReference type="Proteomes" id="UP000622860">
    <property type="component" value="Unassembled WGS sequence"/>
</dbReference>
<comment type="caution">
    <text evidence="2">The sequence shown here is derived from an EMBL/GenBank/DDBJ whole genome shotgun (WGS) entry which is preliminary data.</text>
</comment>